<dbReference type="PANTHER" id="PTHR32089">
    <property type="entry name" value="METHYL-ACCEPTING CHEMOTAXIS PROTEIN MCPB"/>
    <property type="match status" value="1"/>
</dbReference>
<dbReference type="Pfam" id="PF00015">
    <property type="entry name" value="MCPsignal"/>
    <property type="match status" value="1"/>
</dbReference>
<dbReference type="SMART" id="SM00283">
    <property type="entry name" value="MA"/>
    <property type="match status" value="1"/>
</dbReference>
<dbReference type="GeneID" id="66210948"/>
<evidence type="ECO:0000256" key="2">
    <source>
        <dbReference type="ARBA" id="ARBA00022692"/>
    </source>
</evidence>
<feature type="transmembrane region" description="Helical" evidence="8">
    <location>
        <begin position="323"/>
        <end position="345"/>
    </location>
</feature>
<proteinExistence type="inferred from homology"/>
<protein>
    <submittedName>
        <fullName evidence="11">Methyl-accepting chemotaxis protein</fullName>
    </submittedName>
</protein>
<keyword evidence="4 8" id="KW-0472">Membrane</keyword>
<accession>A0A7T9UKJ8</accession>
<evidence type="ECO:0000256" key="1">
    <source>
        <dbReference type="ARBA" id="ARBA00004141"/>
    </source>
</evidence>
<feature type="domain" description="Methyl-accepting transducer" evidence="9">
    <location>
        <begin position="419"/>
        <end position="655"/>
    </location>
</feature>
<gene>
    <name evidence="11" type="ORF">I6I53_07585</name>
</gene>
<evidence type="ECO:0000259" key="9">
    <source>
        <dbReference type="PROSITE" id="PS50111"/>
    </source>
</evidence>
<evidence type="ECO:0000256" key="6">
    <source>
        <dbReference type="ARBA" id="ARBA00029447"/>
    </source>
</evidence>
<dbReference type="Proteomes" id="UP000595320">
    <property type="component" value="Chromosome"/>
</dbReference>
<name>A0A7T9UKJ8_9GAMM</name>
<dbReference type="InterPro" id="IPR004089">
    <property type="entry name" value="MCPsignal_dom"/>
</dbReference>
<sequence>MGFKLKKKNTAESASKKNGSAFFAKIQAQIELISQMFGDSKKTRPIIYSAIIFLFLSTITLIYLFYSVPRNNELTRSLGQLRLLSQTIPRQATESTASGSPEAIASLKKSQEQFAQNLENVQDIYGASSEEFKKVDQLWKNVSTNVDLITSQQKLINQLYDTNIAIGESIPGIQAEYNLMVDQMARLNMPSSQVVIAKNQVFIAERILRSISSVLVGTENARASADDFSADIETFGAYLNAQLNGSADLGVERISDPSLRESVDSIKSEYDEVLKTAASTVFKNANQIVKVRQASSQIFSQSDDMLKSLNNLSDKADSGWSSVIPAVLLLLFLTGFILSVARLLAIRNSLEKNRVTRLQDEYDRNQNAILRLLDEIADLADGDLRSYATVSEDFTGAIADSINFAIDQLRDLVSRITDTSQEVARYTQDTQTITNQLAEASEHQAQEIAGASAAINEMAVSIDQVSANAAESAEVAERSVQIASNGADVVNRSIVGMDTIREQIQETSKRIKRLGESSQEIGNIVSLINDIADQTNILALNAAIQASMAGEAGRGFAVVADEVQRLAERSASATKQIESLVKTIQTDTNEAVISMEQTTSEVVRGANLAKDAGVALDEIQSVSNNLAKLIANISNAAKLQSASASHIANTMNVVQEITSQTTTATFDTARSVSELANMAESLRESVSDFKLPE</sequence>
<organism evidence="11 12">
    <name type="scientific">Acinetobacter ursingii</name>
    <dbReference type="NCBI Taxonomy" id="108980"/>
    <lineage>
        <taxon>Bacteria</taxon>
        <taxon>Pseudomonadati</taxon>
        <taxon>Pseudomonadota</taxon>
        <taxon>Gammaproteobacteria</taxon>
        <taxon>Moraxellales</taxon>
        <taxon>Moraxellaceae</taxon>
        <taxon>Acinetobacter</taxon>
    </lineage>
</organism>
<evidence type="ECO:0000256" key="7">
    <source>
        <dbReference type="PROSITE-ProRule" id="PRU00284"/>
    </source>
</evidence>
<dbReference type="PROSITE" id="PS50111">
    <property type="entry name" value="CHEMOTAXIS_TRANSDUC_2"/>
    <property type="match status" value="1"/>
</dbReference>
<keyword evidence="5 7" id="KW-0807">Transducer</keyword>
<dbReference type="EMBL" id="CP068176">
    <property type="protein sequence ID" value="QQT87586.1"/>
    <property type="molecule type" value="Genomic_DNA"/>
</dbReference>
<reference evidence="11 12" key="1">
    <citation type="submission" date="2021-01" db="EMBL/GenBank/DDBJ databases">
        <title>FDA dAtabase for Regulatory Grade micrObial Sequences (FDA-ARGOS): Supporting development and validation of Infectious Disease Dx tests.</title>
        <authorList>
            <person name="Sproer C."/>
            <person name="Gronow S."/>
            <person name="Severitt S."/>
            <person name="Schroder I."/>
            <person name="Tallon L."/>
            <person name="Sadzewicz L."/>
            <person name="Zhao X."/>
            <person name="Boylan J."/>
            <person name="Ott S."/>
            <person name="Bowen H."/>
            <person name="Vavikolanu K."/>
            <person name="Mehta A."/>
            <person name="Aluvathingal J."/>
            <person name="Nadendla S."/>
            <person name="Lowell S."/>
            <person name="Myers T."/>
            <person name="Yan Y."/>
            <person name="Sichtig H."/>
        </authorList>
    </citation>
    <scope>NUCLEOTIDE SEQUENCE [LARGE SCALE GENOMIC DNA]</scope>
    <source>
        <strain evidence="11 12">FDAARGOS_1096</strain>
    </source>
</reference>
<keyword evidence="2 8" id="KW-0812">Transmembrane</keyword>
<keyword evidence="3 8" id="KW-1133">Transmembrane helix</keyword>
<evidence type="ECO:0000313" key="12">
    <source>
        <dbReference type="Proteomes" id="UP000595320"/>
    </source>
</evidence>
<dbReference type="GO" id="GO:0007165">
    <property type="term" value="P:signal transduction"/>
    <property type="evidence" value="ECO:0007669"/>
    <property type="project" value="UniProtKB-KW"/>
</dbReference>
<dbReference type="InterPro" id="IPR003660">
    <property type="entry name" value="HAMP_dom"/>
</dbReference>
<dbReference type="GO" id="GO:0006935">
    <property type="term" value="P:chemotaxis"/>
    <property type="evidence" value="ECO:0007669"/>
    <property type="project" value="UniProtKB-ARBA"/>
</dbReference>
<evidence type="ECO:0000256" key="8">
    <source>
        <dbReference type="SAM" id="Phobius"/>
    </source>
</evidence>
<dbReference type="SUPFAM" id="SSF58104">
    <property type="entry name" value="Methyl-accepting chemotaxis protein (MCP) signaling domain"/>
    <property type="match status" value="1"/>
</dbReference>
<dbReference type="FunFam" id="1.10.287.950:FF:000001">
    <property type="entry name" value="Methyl-accepting chemotaxis sensory transducer"/>
    <property type="match status" value="1"/>
</dbReference>
<dbReference type="PROSITE" id="PS50885">
    <property type="entry name" value="HAMP"/>
    <property type="match status" value="1"/>
</dbReference>
<evidence type="ECO:0000256" key="5">
    <source>
        <dbReference type="ARBA" id="ARBA00023224"/>
    </source>
</evidence>
<feature type="domain" description="HAMP" evidence="10">
    <location>
        <begin position="363"/>
        <end position="414"/>
    </location>
</feature>
<dbReference type="PANTHER" id="PTHR32089:SF119">
    <property type="entry name" value="METHYL-ACCEPTING CHEMOTAXIS PROTEIN CTPL"/>
    <property type="match status" value="1"/>
</dbReference>
<evidence type="ECO:0000256" key="4">
    <source>
        <dbReference type="ARBA" id="ARBA00023136"/>
    </source>
</evidence>
<comment type="subcellular location">
    <subcellularLocation>
        <location evidence="1">Membrane</location>
        <topology evidence="1">Multi-pass membrane protein</topology>
    </subcellularLocation>
</comment>
<evidence type="ECO:0000313" key="11">
    <source>
        <dbReference type="EMBL" id="QQT87586.1"/>
    </source>
</evidence>
<dbReference type="GO" id="GO:0016020">
    <property type="term" value="C:membrane"/>
    <property type="evidence" value="ECO:0007669"/>
    <property type="project" value="UniProtKB-SubCell"/>
</dbReference>
<dbReference type="Gene3D" id="1.10.287.950">
    <property type="entry name" value="Methyl-accepting chemotaxis protein"/>
    <property type="match status" value="1"/>
</dbReference>
<dbReference type="RefSeq" id="WP_004994949.1">
    <property type="nucleotide sequence ID" value="NZ_BKGH01000010.1"/>
</dbReference>
<dbReference type="AlphaFoldDB" id="A0A7T9UKJ8"/>
<feature type="transmembrane region" description="Helical" evidence="8">
    <location>
        <begin position="46"/>
        <end position="66"/>
    </location>
</feature>
<comment type="similarity">
    <text evidence="6">Belongs to the methyl-accepting chemotaxis (MCP) protein family.</text>
</comment>
<evidence type="ECO:0000256" key="3">
    <source>
        <dbReference type="ARBA" id="ARBA00022989"/>
    </source>
</evidence>
<evidence type="ECO:0000259" key="10">
    <source>
        <dbReference type="PROSITE" id="PS50885"/>
    </source>
</evidence>
<dbReference type="CDD" id="cd11386">
    <property type="entry name" value="MCP_signal"/>
    <property type="match status" value="1"/>
</dbReference>